<name>A0A6A6T8K1_9PLEO</name>
<feature type="domain" description="Aminotransferase class V" evidence="2">
    <location>
        <begin position="68"/>
        <end position="336"/>
    </location>
</feature>
<dbReference type="AlphaFoldDB" id="A0A6A6T8K1"/>
<keyword evidence="1" id="KW-0663">Pyridoxal phosphate</keyword>
<keyword evidence="3" id="KW-0808">Transferase</keyword>
<dbReference type="Proteomes" id="UP000799324">
    <property type="component" value="Unassembled WGS sequence"/>
</dbReference>
<dbReference type="Gene3D" id="3.90.1150.10">
    <property type="entry name" value="Aspartate Aminotransferase, domain 1"/>
    <property type="match status" value="1"/>
</dbReference>
<dbReference type="InterPro" id="IPR015422">
    <property type="entry name" value="PyrdxlP-dep_Trfase_small"/>
</dbReference>
<evidence type="ECO:0000259" key="2">
    <source>
        <dbReference type="Pfam" id="PF00266"/>
    </source>
</evidence>
<evidence type="ECO:0000313" key="3">
    <source>
        <dbReference type="EMBL" id="KAF2654894.1"/>
    </source>
</evidence>
<dbReference type="PANTHER" id="PTHR43092:SF2">
    <property type="entry name" value="HERCYNYLCYSTEINE SULFOXIDE LYASE"/>
    <property type="match status" value="1"/>
</dbReference>
<dbReference type="Pfam" id="PF00266">
    <property type="entry name" value="Aminotran_5"/>
    <property type="match status" value="1"/>
</dbReference>
<dbReference type="InterPro" id="IPR015421">
    <property type="entry name" value="PyrdxlP-dep_Trfase_major"/>
</dbReference>
<dbReference type="GO" id="GO:0016740">
    <property type="term" value="F:transferase activity"/>
    <property type="evidence" value="ECO:0007669"/>
    <property type="project" value="UniProtKB-KW"/>
</dbReference>
<sequence>MTSDTLTVRNKPQFGRQMKKEFLLAERFQNLNHGSFGTHPRAIQSVWRGFQDELEARPDYFIRWTSPRLMDESRAAAAKLLKADVNTLVLVPNATMGVNTILRNLEFQPGDKILYFEPIYPACGNTVEYIASTTPAEGLKIEFSYPVEDDWLVDAFRKVVKKEKERGNRVKIAIFDTVGSMPGVRMPFEELTKACHDLGVLSLVDAAHCIGAIEVDLKKLDPDFFVTNVHKWLMIPRACAVLHVALRNQALHRSTLPTSRPLPTSLHITNSEWVNAFHFVGTQDYTPYYCIPAAVKWRESIGGEKAIMSYCENLAKDAGKAAAEILGTEIMDNSTETMTKCPMSNTRLPLSYEEISALAVARGMEKEKVAITVVYWISQVLVDKYDTFMAILFHGGSWWVRWSGQIYLELADFEWGANVLKELCVRVQKGDFIAPSSKL</sequence>
<gene>
    <name evidence="3" type="ORF">K491DRAFT_693438</name>
</gene>
<organism evidence="3 4">
    <name type="scientific">Lophiostoma macrostomum CBS 122681</name>
    <dbReference type="NCBI Taxonomy" id="1314788"/>
    <lineage>
        <taxon>Eukaryota</taxon>
        <taxon>Fungi</taxon>
        <taxon>Dikarya</taxon>
        <taxon>Ascomycota</taxon>
        <taxon>Pezizomycotina</taxon>
        <taxon>Dothideomycetes</taxon>
        <taxon>Pleosporomycetidae</taxon>
        <taxon>Pleosporales</taxon>
        <taxon>Lophiostomataceae</taxon>
        <taxon>Lophiostoma</taxon>
    </lineage>
</organism>
<evidence type="ECO:0000313" key="4">
    <source>
        <dbReference type="Proteomes" id="UP000799324"/>
    </source>
</evidence>
<dbReference type="InterPro" id="IPR015424">
    <property type="entry name" value="PyrdxlP-dep_Trfase"/>
</dbReference>
<evidence type="ECO:0000256" key="1">
    <source>
        <dbReference type="ARBA" id="ARBA00022898"/>
    </source>
</evidence>
<keyword evidence="4" id="KW-1185">Reference proteome</keyword>
<protein>
    <submittedName>
        <fullName evidence="3">PLP-dependent transferase</fullName>
    </submittedName>
</protein>
<proteinExistence type="predicted"/>
<dbReference type="OrthoDB" id="5978656at2759"/>
<reference evidence="3" key="1">
    <citation type="journal article" date="2020" name="Stud. Mycol.">
        <title>101 Dothideomycetes genomes: a test case for predicting lifestyles and emergence of pathogens.</title>
        <authorList>
            <person name="Haridas S."/>
            <person name="Albert R."/>
            <person name="Binder M."/>
            <person name="Bloem J."/>
            <person name="Labutti K."/>
            <person name="Salamov A."/>
            <person name="Andreopoulos B."/>
            <person name="Baker S."/>
            <person name="Barry K."/>
            <person name="Bills G."/>
            <person name="Bluhm B."/>
            <person name="Cannon C."/>
            <person name="Castanera R."/>
            <person name="Culley D."/>
            <person name="Daum C."/>
            <person name="Ezra D."/>
            <person name="Gonzalez J."/>
            <person name="Henrissat B."/>
            <person name="Kuo A."/>
            <person name="Liang C."/>
            <person name="Lipzen A."/>
            <person name="Lutzoni F."/>
            <person name="Magnuson J."/>
            <person name="Mondo S."/>
            <person name="Nolan M."/>
            <person name="Ohm R."/>
            <person name="Pangilinan J."/>
            <person name="Park H.-J."/>
            <person name="Ramirez L."/>
            <person name="Alfaro M."/>
            <person name="Sun H."/>
            <person name="Tritt A."/>
            <person name="Yoshinaga Y."/>
            <person name="Zwiers L.-H."/>
            <person name="Turgeon B."/>
            <person name="Goodwin S."/>
            <person name="Spatafora J."/>
            <person name="Crous P."/>
            <person name="Grigoriev I."/>
        </authorList>
    </citation>
    <scope>NUCLEOTIDE SEQUENCE</scope>
    <source>
        <strain evidence="3">CBS 122681</strain>
    </source>
</reference>
<dbReference type="EMBL" id="MU004357">
    <property type="protein sequence ID" value="KAF2654894.1"/>
    <property type="molecule type" value="Genomic_DNA"/>
</dbReference>
<dbReference type="PANTHER" id="PTHR43092">
    <property type="entry name" value="L-CYSTEINE DESULFHYDRASE"/>
    <property type="match status" value="1"/>
</dbReference>
<dbReference type="Gene3D" id="3.40.640.10">
    <property type="entry name" value="Type I PLP-dependent aspartate aminotransferase-like (Major domain)"/>
    <property type="match status" value="1"/>
</dbReference>
<accession>A0A6A6T8K1</accession>
<dbReference type="InterPro" id="IPR000192">
    <property type="entry name" value="Aminotrans_V_dom"/>
</dbReference>
<dbReference type="SUPFAM" id="SSF53383">
    <property type="entry name" value="PLP-dependent transferases"/>
    <property type="match status" value="1"/>
</dbReference>